<evidence type="ECO:0000313" key="2">
    <source>
        <dbReference type="EMBL" id="KAG2610910.1"/>
    </source>
</evidence>
<feature type="compositionally biased region" description="Basic and acidic residues" evidence="1">
    <location>
        <begin position="33"/>
        <end position="43"/>
    </location>
</feature>
<dbReference type="EMBL" id="CM029043">
    <property type="protein sequence ID" value="KAG2610910.1"/>
    <property type="molecule type" value="Genomic_DNA"/>
</dbReference>
<evidence type="ECO:0000256" key="1">
    <source>
        <dbReference type="SAM" id="MobiDB-lite"/>
    </source>
</evidence>
<evidence type="ECO:0008006" key="4">
    <source>
        <dbReference type="Google" id="ProtNLM"/>
    </source>
</evidence>
<comment type="caution">
    <text evidence="2">The sequence shown here is derived from an EMBL/GenBank/DDBJ whole genome shotgun (WGS) entry which is preliminary data.</text>
</comment>
<dbReference type="Proteomes" id="UP000823388">
    <property type="component" value="Chromosome 4K"/>
</dbReference>
<sequence>MKRDGDIASMFRKHAAKKHASVSSPVVEEQNQEQEHQEERVIEEVVGPTPTPPPSVEPVEDVLPSPPPPSPPAPSPPPPSPPPSGFDVDHFPHDPGERLSIASYHPNDQDAIRRAYILRGAFQPYAHEFPKRRIGNRDRSFTCIWFAKYNWVEYSIKMDSVFCFVCYLFREKNTRAKGRINLL</sequence>
<feature type="region of interest" description="Disordered" evidence="1">
    <location>
        <begin position="1"/>
        <end position="92"/>
    </location>
</feature>
<dbReference type="AlphaFoldDB" id="A0A8T0TJ59"/>
<keyword evidence="3" id="KW-1185">Reference proteome</keyword>
<feature type="compositionally biased region" description="Basic residues" evidence="1">
    <location>
        <begin position="11"/>
        <end position="20"/>
    </location>
</feature>
<gene>
    <name evidence="2" type="ORF">PVAP13_4KG226315</name>
</gene>
<protein>
    <recommendedName>
        <fullName evidence="4">TTF-type domain-containing protein</fullName>
    </recommendedName>
</protein>
<evidence type="ECO:0000313" key="3">
    <source>
        <dbReference type="Proteomes" id="UP000823388"/>
    </source>
</evidence>
<name>A0A8T0TJ59_PANVG</name>
<reference evidence="2" key="1">
    <citation type="submission" date="2020-05" db="EMBL/GenBank/DDBJ databases">
        <title>WGS assembly of Panicum virgatum.</title>
        <authorList>
            <person name="Lovell J.T."/>
            <person name="Jenkins J."/>
            <person name="Shu S."/>
            <person name="Juenger T.E."/>
            <person name="Schmutz J."/>
        </authorList>
    </citation>
    <scope>NUCLEOTIDE SEQUENCE</scope>
    <source>
        <strain evidence="2">AP13</strain>
    </source>
</reference>
<accession>A0A8T0TJ59</accession>
<organism evidence="2 3">
    <name type="scientific">Panicum virgatum</name>
    <name type="common">Blackwell switchgrass</name>
    <dbReference type="NCBI Taxonomy" id="38727"/>
    <lineage>
        <taxon>Eukaryota</taxon>
        <taxon>Viridiplantae</taxon>
        <taxon>Streptophyta</taxon>
        <taxon>Embryophyta</taxon>
        <taxon>Tracheophyta</taxon>
        <taxon>Spermatophyta</taxon>
        <taxon>Magnoliopsida</taxon>
        <taxon>Liliopsida</taxon>
        <taxon>Poales</taxon>
        <taxon>Poaceae</taxon>
        <taxon>PACMAD clade</taxon>
        <taxon>Panicoideae</taxon>
        <taxon>Panicodae</taxon>
        <taxon>Paniceae</taxon>
        <taxon>Panicinae</taxon>
        <taxon>Panicum</taxon>
        <taxon>Panicum sect. Hiantes</taxon>
    </lineage>
</organism>
<feature type="compositionally biased region" description="Pro residues" evidence="1">
    <location>
        <begin position="64"/>
        <end position="84"/>
    </location>
</feature>
<proteinExistence type="predicted"/>